<dbReference type="Pfam" id="PF07687">
    <property type="entry name" value="M20_dimer"/>
    <property type="match status" value="1"/>
</dbReference>
<dbReference type="PIRSF" id="PIRSF037227">
    <property type="entry name" value="Aminobenzoyl-glu_utiliz_pB"/>
    <property type="match status" value="1"/>
</dbReference>
<comment type="caution">
    <text evidence="2">The sequence shown here is derived from an EMBL/GenBank/DDBJ whole genome shotgun (WGS) entry which is preliminary data.</text>
</comment>
<dbReference type="InterPro" id="IPR017145">
    <property type="entry name" value="Aminobenzoyl-glu_utiliz_pB"/>
</dbReference>
<protein>
    <submittedName>
        <fullName evidence="2">Amidohydrolase</fullName>
    </submittedName>
</protein>
<dbReference type="SUPFAM" id="SSF55031">
    <property type="entry name" value="Bacterial exopeptidase dimerisation domain"/>
    <property type="match status" value="1"/>
</dbReference>
<evidence type="ECO:0000313" key="3">
    <source>
        <dbReference type="Proteomes" id="UP000823891"/>
    </source>
</evidence>
<proteinExistence type="predicted"/>
<dbReference type="InterPro" id="IPR036264">
    <property type="entry name" value="Bact_exopeptidase_dim_dom"/>
</dbReference>
<dbReference type="PANTHER" id="PTHR30575">
    <property type="entry name" value="PEPTIDASE M20"/>
    <property type="match status" value="1"/>
</dbReference>
<dbReference type="InterPro" id="IPR011650">
    <property type="entry name" value="Peptidase_M20_dimer"/>
</dbReference>
<dbReference type="Gene3D" id="3.30.70.360">
    <property type="match status" value="1"/>
</dbReference>
<feature type="domain" description="Peptidase M20 dimerisation" evidence="1">
    <location>
        <begin position="184"/>
        <end position="276"/>
    </location>
</feature>
<reference evidence="2" key="1">
    <citation type="journal article" date="2021" name="PeerJ">
        <title>Extensive microbial diversity within the chicken gut microbiome revealed by metagenomics and culture.</title>
        <authorList>
            <person name="Gilroy R."/>
            <person name="Ravi A."/>
            <person name="Getino M."/>
            <person name="Pursley I."/>
            <person name="Horton D.L."/>
            <person name="Alikhan N.F."/>
            <person name="Baker D."/>
            <person name="Gharbi K."/>
            <person name="Hall N."/>
            <person name="Watson M."/>
            <person name="Adriaenssens E.M."/>
            <person name="Foster-Nyarko E."/>
            <person name="Jarju S."/>
            <person name="Secka A."/>
            <person name="Antonio M."/>
            <person name="Oren A."/>
            <person name="Chaudhuri R.R."/>
            <person name="La Ragione R."/>
            <person name="Hildebrand F."/>
            <person name="Pallen M.J."/>
        </authorList>
    </citation>
    <scope>NUCLEOTIDE SEQUENCE</scope>
    <source>
        <strain evidence="2">USAMLcec2-132</strain>
    </source>
</reference>
<dbReference type="EMBL" id="DWWS01000038">
    <property type="protein sequence ID" value="HJC24137.1"/>
    <property type="molecule type" value="Genomic_DNA"/>
</dbReference>
<dbReference type="AlphaFoldDB" id="A0A9D2SR47"/>
<dbReference type="GO" id="GO:0046657">
    <property type="term" value="P:folic acid catabolic process"/>
    <property type="evidence" value="ECO:0007669"/>
    <property type="project" value="TreeGrafter"/>
</dbReference>
<evidence type="ECO:0000259" key="1">
    <source>
        <dbReference type="Pfam" id="PF07687"/>
    </source>
</evidence>
<name>A0A9D2SR47_9FIRM</name>
<evidence type="ECO:0000313" key="2">
    <source>
        <dbReference type="EMBL" id="HJC24137.1"/>
    </source>
</evidence>
<dbReference type="InterPro" id="IPR002933">
    <property type="entry name" value="Peptidase_M20"/>
</dbReference>
<reference evidence="2" key="2">
    <citation type="submission" date="2021-04" db="EMBL/GenBank/DDBJ databases">
        <authorList>
            <person name="Gilroy R."/>
        </authorList>
    </citation>
    <scope>NUCLEOTIDE SEQUENCE</scope>
    <source>
        <strain evidence="2">USAMLcec2-132</strain>
    </source>
</reference>
<gene>
    <name evidence="2" type="ORF">H9761_10565</name>
</gene>
<dbReference type="InterPro" id="IPR017439">
    <property type="entry name" value="Amidohydrolase"/>
</dbReference>
<dbReference type="GO" id="GO:0071713">
    <property type="term" value="F:para-aminobenzoyl-glutamate hydrolase activity"/>
    <property type="evidence" value="ECO:0007669"/>
    <property type="project" value="TreeGrafter"/>
</dbReference>
<dbReference type="NCBIfam" id="TIGR01891">
    <property type="entry name" value="amidohydrolases"/>
    <property type="match status" value="1"/>
</dbReference>
<dbReference type="InterPro" id="IPR052030">
    <property type="entry name" value="Peptidase_M20/M20A_hydrolases"/>
</dbReference>
<dbReference type="Proteomes" id="UP000823891">
    <property type="component" value="Unassembled WGS sequence"/>
</dbReference>
<dbReference type="GO" id="GO:0005737">
    <property type="term" value="C:cytoplasm"/>
    <property type="evidence" value="ECO:0007669"/>
    <property type="project" value="TreeGrafter"/>
</dbReference>
<dbReference type="Pfam" id="PF01546">
    <property type="entry name" value="Peptidase_M20"/>
    <property type="match status" value="1"/>
</dbReference>
<dbReference type="FunFam" id="3.30.70.360:FF:000004">
    <property type="entry name" value="Peptidase M20 domain-containing protein 2"/>
    <property type="match status" value="1"/>
</dbReference>
<dbReference type="SUPFAM" id="SSF53187">
    <property type="entry name" value="Zn-dependent exopeptidases"/>
    <property type="match status" value="1"/>
</dbReference>
<organism evidence="2 3">
    <name type="scientific">Candidatus Eisenbergiella merdavium</name>
    <dbReference type="NCBI Taxonomy" id="2838551"/>
    <lineage>
        <taxon>Bacteria</taxon>
        <taxon>Bacillati</taxon>
        <taxon>Bacillota</taxon>
        <taxon>Clostridia</taxon>
        <taxon>Lachnospirales</taxon>
        <taxon>Lachnospiraceae</taxon>
        <taxon>Eisenbergiella</taxon>
    </lineage>
</organism>
<accession>A0A9D2SR47</accession>
<dbReference type="PANTHER" id="PTHR30575:SF0">
    <property type="entry name" value="XAA-ARG DIPEPTIDASE"/>
    <property type="match status" value="1"/>
</dbReference>
<sequence>MNKMQMFTMLDKMKERFFKASDAIWEHPETSFEERFAAGLLCGLLREEGFDVTRPLAGMETAFMGRFGSGHPIIGILGEYDALYGMSQEADALSPCGGGEKGHGCGHNLLGVGSLAAAVAVKEYLQENGREGTVIYFGCPGEEGGSGKAFMAREGVFDELDAALTWHPGDINAANSVSTLAVFKVHYRFTGRAAHAAACPQLGRSALDAAELMNVGTQFLREHIIPEARIHYAMVNTGGKSPNVVQPEAVNSYYIRAPKLSQVRELKQRVDDVAKGAALMTGTQVEIRMINSTANVIPNDVLSDVMAQNLEEAPLPVYTDEERAYARAFADALEAPSTLLTDLAAKLGEKAAGIAALAAGREIYDFAVPNFRLNMCLSSSSDVGDVSWNCPTSQIMAATMAAGTPSHSWQRTAQGKSAVAHKGMLYAAKVIAGSAVDLLENPELLHQAALELEKRLGGESYVCDIPADAKPVATESDE</sequence>
<dbReference type="Gene3D" id="3.40.630.10">
    <property type="entry name" value="Zn peptidases"/>
    <property type="match status" value="1"/>
</dbReference>
<dbReference type="GO" id="GO:0016805">
    <property type="term" value="F:dipeptidase activity"/>
    <property type="evidence" value="ECO:0007669"/>
    <property type="project" value="TreeGrafter"/>
</dbReference>